<evidence type="ECO:0000256" key="6">
    <source>
        <dbReference type="ARBA" id="ARBA00022824"/>
    </source>
</evidence>
<dbReference type="GO" id="GO:0005789">
    <property type="term" value="C:endoplasmic reticulum membrane"/>
    <property type="evidence" value="ECO:0007669"/>
    <property type="project" value="UniProtKB-SubCell"/>
</dbReference>
<dbReference type="STRING" id="5217.A0A4Q1BNW3"/>
<keyword evidence="4 11" id="KW-0812">Transmembrane</keyword>
<evidence type="ECO:0000256" key="8">
    <source>
        <dbReference type="ARBA" id="ARBA00023134"/>
    </source>
</evidence>
<keyword evidence="6" id="KW-0256">Endoplasmic reticulum</keyword>
<dbReference type="EMBL" id="SDIL01000030">
    <property type="protein sequence ID" value="RXK39573.1"/>
    <property type="molecule type" value="Genomic_DNA"/>
</dbReference>
<evidence type="ECO:0000256" key="11">
    <source>
        <dbReference type="SAM" id="Phobius"/>
    </source>
</evidence>
<dbReference type="InterPro" id="IPR019009">
    <property type="entry name" value="SRP_receptor_beta_su"/>
</dbReference>
<organism evidence="12 13">
    <name type="scientific">Tremella mesenterica</name>
    <name type="common">Jelly fungus</name>
    <dbReference type="NCBI Taxonomy" id="5217"/>
    <lineage>
        <taxon>Eukaryota</taxon>
        <taxon>Fungi</taxon>
        <taxon>Dikarya</taxon>
        <taxon>Basidiomycota</taxon>
        <taxon>Agaricomycotina</taxon>
        <taxon>Tremellomycetes</taxon>
        <taxon>Tremellales</taxon>
        <taxon>Tremellaceae</taxon>
        <taxon>Tremella</taxon>
    </lineage>
</organism>
<evidence type="ECO:0000256" key="1">
    <source>
        <dbReference type="ARBA" id="ARBA00004389"/>
    </source>
</evidence>
<keyword evidence="8" id="KW-0342">GTP-binding</keyword>
<evidence type="ECO:0000256" key="5">
    <source>
        <dbReference type="ARBA" id="ARBA00022741"/>
    </source>
</evidence>
<comment type="caution">
    <text evidence="12">The sequence shown here is derived from an EMBL/GenBank/DDBJ whole genome shotgun (WGS) entry which is preliminary data.</text>
</comment>
<dbReference type="InterPro" id="IPR027417">
    <property type="entry name" value="P-loop_NTPase"/>
</dbReference>
<dbReference type="Pfam" id="PF09439">
    <property type="entry name" value="SRPRB"/>
    <property type="match status" value="1"/>
</dbReference>
<dbReference type="VEuPathDB" id="FungiDB:TREMEDRAFT_62381"/>
<sequence>MRSIILGLIQELDKIREIPLQTILQDPKFVAAIVGIFILVLFFTFFRSTSRKPQLNPSTILLVGPSDSGKTSLFSQLAYGTYPNTHTSIKSSTTTFTLQTGKKIRLVDLPGHPRLRDGVTKNLREADGVVFVVDIVGLVRNAGMVAEQLPPILTTLSNLSRHSSKPIKLILLANKTDLLIRPSPPPSPSPPNIPSQTLDIARERLRFILTREMDRLKSSRASASGKIEGMSKVSGVGTSFWSRLFGGTVEVEGEGEGEEDEGLVWGGRGMFKWEDVEGVEIIWAASGLGVVRSGSGVIDENESEGNGLDELKGLLEEL</sequence>
<feature type="transmembrane region" description="Helical" evidence="11">
    <location>
        <begin position="29"/>
        <end position="46"/>
    </location>
</feature>
<dbReference type="Proteomes" id="UP000289152">
    <property type="component" value="Unassembled WGS sequence"/>
</dbReference>
<evidence type="ECO:0000256" key="10">
    <source>
        <dbReference type="ARBA" id="ARBA00023170"/>
    </source>
</evidence>
<reference evidence="12 13" key="1">
    <citation type="submission" date="2016-06" db="EMBL/GenBank/DDBJ databases">
        <title>Evolution of pathogenesis and genome organization in the Tremellales.</title>
        <authorList>
            <person name="Cuomo C."/>
            <person name="Litvintseva A."/>
            <person name="Heitman J."/>
            <person name="Chen Y."/>
            <person name="Sun S."/>
            <person name="Springer D."/>
            <person name="Dromer F."/>
            <person name="Young S."/>
            <person name="Zeng Q."/>
            <person name="Chapman S."/>
            <person name="Gujja S."/>
            <person name="Saif S."/>
            <person name="Birren B."/>
        </authorList>
    </citation>
    <scope>NUCLEOTIDE SEQUENCE [LARGE SCALE GENOMIC DNA]</scope>
    <source>
        <strain evidence="12 13">ATCC 28783</strain>
    </source>
</reference>
<proteinExistence type="inferred from homology"/>
<evidence type="ECO:0000313" key="12">
    <source>
        <dbReference type="EMBL" id="RXK39573.1"/>
    </source>
</evidence>
<evidence type="ECO:0000313" key="13">
    <source>
        <dbReference type="Proteomes" id="UP000289152"/>
    </source>
</evidence>
<dbReference type="SUPFAM" id="SSF52540">
    <property type="entry name" value="P-loop containing nucleoside triphosphate hydrolases"/>
    <property type="match status" value="1"/>
</dbReference>
<evidence type="ECO:0000256" key="4">
    <source>
        <dbReference type="ARBA" id="ARBA00022692"/>
    </source>
</evidence>
<dbReference type="OrthoDB" id="41266at2759"/>
<keyword evidence="9 11" id="KW-0472">Membrane</keyword>
<keyword evidence="10" id="KW-0675">Receptor</keyword>
<gene>
    <name evidence="12" type="ORF">M231_03243</name>
</gene>
<keyword evidence="5" id="KW-0547">Nucleotide-binding</keyword>
<evidence type="ECO:0000256" key="7">
    <source>
        <dbReference type="ARBA" id="ARBA00022989"/>
    </source>
</evidence>
<accession>A0A4Q1BNW3</accession>
<comment type="similarity">
    <text evidence="2">Belongs to the SRP receptor beta subunit family.</text>
</comment>
<evidence type="ECO:0000256" key="3">
    <source>
        <dbReference type="ARBA" id="ARBA00020256"/>
    </source>
</evidence>
<dbReference type="AlphaFoldDB" id="A0A4Q1BNW3"/>
<protein>
    <recommendedName>
        <fullName evidence="3">Signal recognition particle receptor subunit beta</fullName>
    </recommendedName>
</protein>
<keyword evidence="7 11" id="KW-1133">Transmembrane helix</keyword>
<comment type="subcellular location">
    <subcellularLocation>
        <location evidence="1">Endoplasmic reticulum membrane</location>
        <topology evidence="1">Single-pass membrane protein</topology>
    </subcellularLocation>
</comment>
<keyword evidence="13" id="KW-1185">Reference proteome</keyword>
<name>A0A4Q1BNW3_TREME</name>
<dbReference type="GO" id="GO:0005525">
    <property type="term" value="F:GTP binding"/>
    <property type="evidence" value="ECO:0007669"/>
    <property type="project" value="UniProtKB-KW"/>
</dbReference>
<evidence type="ECO:0000256" key="9">
    <source>
        <dbReference type="ARBA" id="ARBA00023136"/>
    </source>
</evidence>
<dbReference type="OMA" id="FLTREWG"/>
<evidence type="ECO:0000256" key="2">
    <source>
        <dbReference type="ARBA" id="ARBA00005619"/>
    </source>
</evidence>
<dbReference type="InParanoid" id="A0A4Q1BNW3"/>
<dbReference type="Gene3D" id="3.40.50.300">
    <property type="entry name" value="P-loop containing nucleotide triphosphate hydrolases"/>
    <property type="match status" value="1"/>
</dbReference>